<evidence type="ECO:0000313" key="2">
    <source>
        <dbReference type="EMBL" id="WMN16582.1"/>
    </source>
</evidence>
<sequence>MPLLSFDRLSQQLPEPWQSSPVGRIGPACVKVLRMDQQPSGDEVHDYDEGLLVTEGCLRLGIDGGTVQVRAGQMFLVPAGQVHSVLPGSQGTLVIIDT</sequence>
<evidence type="ECO:0000313" key="3">
    <source>
        <dbReference type="Proteomes" id="UP001237292"/>
    </source>
</evidence>
<dbReference type="InterPro" id="IPR013096">
    <property type="entry name" value="Cupin_2"/>
</dbReference>
<organism evidence="2 3">
    <name type="scientific">Pseudomonas piscis</name>
    <dbReference type="NCBI Taxonomy" id="2614538"/>
    <lineage>
        <taxon>Bacteria</taxon>
        <taxon>Pseudomonadati</taxon>
        <taxon>Pseudomonadota</taxon>
        <taxon>Gammaproteobacteria</taxon>
        <taxon>Pseudomonadales</taxon>
        <taxon>Pseudomonadaceae</taxon>
        <taxon>Pseudomonas</taxon>
    </lineage>
</organism>
<protein>
    <submittedName>
        <fullName evidence="2">Cupin domain-containing protein</fullName>
    </submittedName>
</protein>
<dbReference type="EMBL" id="CP133164">
    <property type="protein sequence ID" value="WMN16582.1"/>
    <property type="molecule type" value="Genomic_DNA"/>
</dbReference>
<name>A0ABY9NED4_9PSED</name>
<dbReference type="InterPro" id="IPR014710">
    <property type="entry name" value="RmlC-like_jellyroll"/>
</dbReference>
<dbReference type="Pfam" id="PF07883">
    <property type="entry name" value="Cupin_2"/>
    <property type="match status" value="1"/>
</dbReference>
<dbReference type="RefSeq" id="WP_282877267.1">
    <property type="nucleotide sequence ID" value="NZ_CP133164.1"/>
</dbReference>
<dbReference type="InterPro" id="IPR011051">
    <property type="entry name" value="RmlC_Cupin_sf"/>
</dbReference>
<accession>A0ABY9NED4</accession>
<feature type="domain" description="Cupin type-2" evidence="1">
    <location>
        <begin position="40"/>
        <end position="94"/>
    </location>
</feature>
<reference evidence="2 3" key="1">
    <citation type="journal article" date="2023" name="Access Microbiol">
        <title>The genome of a steinernematid-associated Pseudomonas piscis bacterium encodes the biosynthesis of insect toxins.</title>
        <authorList>
            <person name="Awori R.M."/>
            <person name="Hendre P."/>
            <person name="Amugune N.O."/>
        </authorList>
    </citation>
    <scope>NUCLEOTIDE SEQUENCE [LARGE SCALE GENOMIC DNA]</scope>
    <source>
        <strain evidence="2 3">75</strain>
    </source>
</reference>
<dbReference type="SUPFAM" id="SSF51182">
    <property type="entry name" value="RmlC-like cupins"/>
    <property type="match status" value="1"/>
</dbReference>
<keyword evidence="3" id="KW-1185">Reference proteome</keyword>
<evidence type="ECO:0000259" key="1">
    <source>
        <dbReference type="Pfam" id="PF07883"/>
    </source>
</evidence>
<proteinExistence type="predicted"/>
<dbReference type="Gene3D" id="2.60.120.10">
    <property type="entry name" value="Jelly Rolls"/>
    <property type="match status" value="1"/>
</dbReference>
<dbReference type="Proteomes" id="UP001237292">
    <property type="component" value="Chromosome"/>
</dbReference>
<gene>
    <name evidence="2" type="ORF">QL104_25020</name>
</gene>